<evidence type="ECO:0000313" key="3">
    <source>
        <dbReference type="EMBL" id="PYG84888.1"/>
    </source>
</evidence>
<name>A0A318Y1H8_9FIRM</name>
<dbReference type="Pfam" id="PF01807">
    <property type="entry name" value="Zn_ribbon_DnaG"/>
    <property type="match status" value="1"/>
</dbReference>
<dbReference type="InterPro" id="IPR002694">
    <property type="entry name" value="Znf_CHC2"/>
</dbReference>
<dbReference type="SMART" id="SM00400">
    <property type="entry name" value="ZnF_CHCC"/>
    <property type="match status" value="1"/>
</dbReference>
<dbReference type="GO" id="GO:0008270">
    <property type="term" value="F:zinc ion binding"/>
    <property type="evidence" value="ECO:0007669"/>
    <property type="project" value="InterPro"/>
</dbReference>
<dbReference type="Gene3D" id="3.40.1360.10">
    <property type="match status" value="1"/>
</dbReference>
<feature type="domain" description="Zinc finger CHC2-type" evidence="2">
    <location>
        <begin position="40"/>
        <end position="83"/>
    </location>
</feature>
<organism evidence="3 4">
    <name type="scientific">Ruminiclostridium sufflavum DSM 19573</name>
    <dbReference type="NCBI Taxonomy" id="1121337"/>
    <lineage>
        <taxon>Bacteria</taxon>
        <taxon>Bacillati</taxon>
        <taxon>Bacillota</taxon>
        <taxon>Clostridia</taxon>
        <taxon>Eubacteriales</taxon>
        <taxon>Oscillospiraceae</taxon>
        <taxon>Ruminiclostridium</taxon>
    </lineage>
</organism>
<reference evidence="3 4" key="1">
    <citation type="submission" date="2018-06" db="EMBL/GenBank/DDBJ databases">
        <title>Genomic Encyclopedia of Type Strains, Phase I: the one thousand microbial genomes (KMG-I) project.</title>
        <authorList>
            <person name="Kyrpides N."/>
        </authorList>
    </citation>
    <scope>NUCLEOTIDE SEQUENCE [LARGE SCALE GENOMIC DNA]</scope>
    <source>
        <strain evidence="3 4">DSM 19573</strain>
    </source>
</reference>
<accession>A0A318Y1H8</accession>
<dbReference type="Pfam" id="PF13155">
    <property type="entry name" value="Toprim_2"/>
    <property type="match status" value="1"/>
</dbReference>
<dbReference type="AlphaFoldDB" id="A0A318Y1H8"/>
<protein>
    <submittedName>
        <fullName evidence="3">CHC2-type zinc finger protein</fullName>
    </submittedName>
</protein>
<dbReference type="OrthoDB" id="9802530at2"/>
<feature type="compositionally biased region" description="Basic and acidic residues" evidence="1">
    <location>
        <begin position="370"/>
        <end position="389"/>
    </location>
</feature>
<evidence type="ECO:0000256" key="1">
    <source>
        <dbReference type="SAM" id="MobiDB-lite"/>
    </source>
</evidence>
<dbReference type="GO" id="GO:0003677">
    <property type="term" value="F:DNA binding"/>
    <property type="evidence" value="ECO:0007669"/>
    <property type="project" value="InterPro"/>
</dbReference>
<dbReference type="EMBL" id="QKMR01000029">
    <property type="protein sequence ID" value="PYG84888.1"/>
    <property type="molecule type" value="Genomic_DNA"/>
</dbReference>
<dbReference type="InterPro" id="IPR025054">
    <property type="entry name" value="DUF3991"/>
</dbReference>
<dbReference type="SUPFAM" id="SSF57783">
    <property type="entry name" value="Zinc beta-ribbon"/>
    <property type="match status" value="1"/>
</dbReference>
<dbReference type="Pfam" id="PF13154">
    <property type="entry name" value="DUF3991"/>
    <property type="match status" value="1"/>
</dbReference>
<dbReference type="Proteomes" id="UP000248132">
    <property type="component" value="Unassembled WGS sequence"/>
</dbReference>
<dbReference type="GO" id="GO:0003899">
    <property type="term" value="F:DNA-directed RNA polymerase activity"/>
    <property type="evidence" value="ECO:0007669"/>
    <property type="project" value="InterPro"/>
</dbReference>
<dbReference type="GO" id="GO:0006260">
    <property type="term" value="P:DNA replication"/>
    <property type="evidence" value="ECO:0007669"/>
    <property type="project" value="InterPro"/>
</dbReference>
<keyword evidence="4" id="KW-1185">Reference proteome</keyword>
<feature type="compositionally biased region" description="Polar residues" evidence="1">
    <location>
        <begin position="422"/>
        <end position="435"/>
    </location>
</feature>
<dbReference type="RefSeq" id="WP_110463460.1">
    <property type="nucleotide sequence ID" value="NZ_QKMR01000029.1"/>
</dbReference>
<evidence type="ECO:0000313" key="4">
    <source>
        <dbReference type="Proteomes" id="UP000248132"/>
    </source>
</evidence>
<dbReference type="Gene3D" id="3.90.580.10">
    <property type="entry name" value="Zinc finger, CHC2-type domain"/>
    <property type="match status" value="1"/>
</dbReference>
<sequence>MKKFTDEQISQANQVSLLELAKQLGYQPERRGSNYHIKEHGGLYINDQKNSFYCWAQERGGGPIQFLMLIEKKDWVEAMKSLVGDGETQQAQHLTNNTQRWKKPLEAKPAEFKLPAKEPSSYRRLFAYLTKTRGLDKDIVTDLVNKKKIYESSPHHNVVFVGYDEKGVPRQAFQRGTVSGLPFKGEVAGSNKNYCFAMEGRGDSLTVCEAAIDAISHACLEKHFGGVWKNKHRIALGGLSDNPLKKYLEMHPQIKKITFALDDDYGAKLPDGSPAPNWGQQAAEKFADKYRQLGYTTEIEKPYAKDWNDELLNIQFIECVEKEKAAERERQRHEGEMEQVEIFKAMEKSKQRHEKIMEQIEGFKAMEKEDKEMEKMNKPLKDEKQEPEKLSSPFQIHIQNYHVNNTQETQEMKVSSLKAEDSANSPRNKSENQAVFSNNTMNIEIGKNCGNVKIYKNYEGDFDHLINETDDEEMVQ</sequence>
<feature type="region of interest" description="Disordered" evidence="1">
    <location>
        <begin position="408"/>
        <end position="435"/>
    </location>
</feature>
<dbReference type="InterPro" id="IPR036977">
    <property type="entry name" value="DNA_primase_Znf_CHC2"/>
</dbReference>
<gene>
    <name evidence="3" type="ORF">LY28_03509</name>
</gene>
<evidence type="ECO:0000259" key="2">
    <source>
        <dbReference type="SMART" id="SM00400"/>
    </source>
</evidence>
<feature type="region of interest" description="Disordered" evidence="1">
    <location>
        <begin position="370"/>
        <end position="390"/>
    </location>
</feature>
<comment type="caution">
    <text evidence="3">The sequence shown here is derived from an EMBL/GenBank/DDBJ whole genome shotgun (WGS) entry which is preliminary data.</text>
</comment>
<proteinExistence type="predicted"/>